<dbReference type="SUPFAM" id="SSF53244">
    <property type="entry name" value="MurD-like peptide ligases, peptide-binding domain"/>
    <property type="match status" value="1"/>
</dbReference>
<organism evidence="8 9">
    <name type="scientific">Spiroplasma floricola 23-6</name>
    <dbReference type="NCBI Taxonomy" id="1336749"/>
    <lineage>
        <taxon>Bacteria</taxon>
        <taxon>Bacillati</taxon>
        <taxon>Mycoplasmatota</taxon>
        <taxon>Mollicutes</taxon>
        <taxon>Entomoplasmatales</taxon>
        <taxon>Spiroplasmataceae</taxon>
        <taxon>Spiroplasma</taxon>
    </lineage>
</organism>
<gene>
    <name evidence="8" type="primary">folC</name>
    <name evidence="8" type="ORF">SFLOR_v1c00660</name>
</gene>
<dbReference type="GO" id="GO:0005524">
    <property type="term" value="F:ATP binding"/>
    <property type="evidence" value="ECO:0007669"/>
    <property type="project" value="UniProtKB-KW"/>
</dbReference>
<sequence length="365" mass="42149">MINVEEELISSDIIFKKNYNLKKLLKDLGNPQNNFNIISIVGTNGKGSTSQFIFSGLKKKFKKVGLFISPAFIYQNERIQFNTEMISDNDLKRLLLENEELIKKYELTFFEIWTFIAILYFNEKKVDIAVIEAGIGGVKDSTNVFEKQLAVCVTSLGLDHQEILGSSIEEIIQQKLLIAKENVKIFISADNLKYKEIIDKVNNNAKVYTKQINDPIYFQSFNKGLALELLQYLNISVTHFDISPLGRYTILKKDPLFILDGCHNYDGALKLSKQIKDIDNLIILFGSSEGKDQIEMLKVFKELKKEIFLTEFVHKKAWKIDKSKFAEFKIIDNWEIFLANNKDKNILVCGSLYFIPLVYKWFEGQ</sequence>
<keyword evidence="6" id="KW-0460">Magnesium</keyword>
<dbReference type="SUPFAM" id="SSF53623">
    <property type="entry name" value="MurD-like peptide ligases, catalytic domain"/>
    <property type="match status" value="1"/>
</dbReference>
<name>A0A2K8SCD2_9MOLU</name>
<protein>
    <submittedName>
        <fullName evidence="8">Folylpolyglutamate synthase</fullName>
    </submittedName>
</protein>
<dbReference type="NCBIfam" id="TIGR01499">
    <property type="entry name" value="folC"/>
    <property type="match status" value="1"/>
</dbReference>
<dbReference type="GO" id="GO:0005737">
    <property type="term" value="C:cytoplasm"/>
    <property type="evidence" value="ECO:0007669"/>
    <property type="project" value="TreeGrafter"/>
</dbReference>
<dbReference type="Pfam" id="PF08245">
    <property type="entry name" value="Mur_ligase_M"/>
    <property type="match status" value="1"/>
</dbReference>
<evidence type="ECO:0000256" key="5">
    <source>
        <dbReference type="ARBA" id="ARBA00022840"/>
    </source>
</evidence>
<dbReference type="KEGG" id="sfz:SFLOR_v1c00660"/>
<dbReference type="GO" id="GO:0004326">
    <property type="term" value="F:tetrahydrofolylpolyglutamate synthase activity"/>
    <property type="evidence" value="ECO:0007669"/>
    <property type="project" value="InterPro"/>
</dbReference>
<evidence type="ECO:0000256" key="4">
    <source>
        <dbReference type="ARBA" id="ARBA00022741"/>
    </source>
</evidence>
<evidence type="ECO:0000313" key="9">
    <source>
        <dbReference type="Proteomes" id="UP000231823"/>
    </source>
</evidence>
<keyword evidence="5" id="KW-0067">ATP-binding</keyword>
<dbReference type="EMBL" id="CP025057">
    <property type="protein sequence ID" value="AUB31127.1"/>
    <property type="molecule type" value="Genomic_DNA"/>
</dbReference>
<evidence type="ECO:0000256" key="2">
    <source>
        <dbReference type="ARBA" id="ARBA00022598"/>
    </source>
</evidence>
<evidence type="ECO:0000256" key="6">
    <source>
        <dbReference type="ARBA" id="ARBA00022842"/>
    </source>
</evidence>
<evidence type="ECO:0000256" key="1">
    <source>
        <dbReference type="ARBA" id="ARBA00008276"/>
    </source>
</evidence>
<dbReference type="InterPro" id="IPR036565">
    <property type="entry name" value="Mur-like_cat_sf"/>
</dbReference>
<evidence type="ECO:0000256" key="3">
    <source>
        <dbReference type="ARBA" id="ARBA00022723"/>
    </source>
</evidence>
<keyword evidence="3" id="KW-0479">Metal-binding</keyword>
<dbReference type="Gene3D" id="3.40.1190.10">
    <property type="entry name" value="Mur-like, catalytic domain"/>
    <property type="match status" value="1"/>
</dbReference>
<dbReference type="OrthoDB" id="9809356at2"/>
<evidence type="ECO:0000259" key="7">
    <source>
        <dbReference type="Pfam" id="PF08245"/>
    </source>
</evidence>
<comment type="similarity">
    <text evidence="1">Belongs to the folylpolyglutamate synthase family.</text>
</comment>
<dbReference type="GO" id="GO:0008841">
    <property type="term" value="F:dihydrofolate synthase activity"/>
    <property type="evidence" value="ECO:0007669"/>
    <property type="project" value="TreeGrafter"/>
</dbReference>
<dbReference type="Proteomes" id="UP000231823">
    <property type="component" value="Chromosome"/>
</dbReference>
<dbReference type="PANTHER" id="PTHR11136">
    <property type="entry name" value="FOLYLPOLYGLUTAMATE SYNTHASE-RELATED"/>
    <property type="match status" value="1"/>
</dbReference>
<dbReference type="AlphaFoldDB" id="A0A2K8SCD2"/>
<reference evidence="8 9" key="1">
    <citation type="submission" date="2017-12" db="EMBL/GenBank/DDBJ databases">
        <title>Complete genome sequence of Spiroplasma floricola 23-6 (ATCC 29989).</title>
        <authorList>
            <person name="Tsai Y.-M."/>
            <person name="Wu P.-S."/>
            <person name="Lo W.-S."/>
            <person name="Kuo C.-H."/>
        </authorList>
    </citation>
    <scope>NUCLEOTIDE SEQUENCE [LARGE SCALE GENOMIC DNA]</scope>
    <source>
        <strain evidence="8 9">23-6</strain>
    </source>
</reference>
<keyword evidence="9" id="KW-1185">Reference proteome</keyword>
<accession>A0A2K8SCD2</accession>
<dbReference type="PANTHER" id="PTHR11136:SF0">
    <property type="entry name" value="DIHYDROFOLATE SYNTHETASE-RELATED"/>
    <property type="match status" value="1"/>
</dbReference>
<dbReference type="Gene3D" id="3.90.190.20">
    <property type="entry name" value="Mur ligase, C-terminal domain"/>
    <property type="match status" value="1"/>
</dbReference>
<dbReference type="InterPro" id="IPR036615">
    <property type="entry name" value="Mur_ligase_C_dom_sf"/>
</dbReference>
<proteinExistence type="inferred from homology"/>
<dbReference type="RefSeq" id="WP_100916121.1">
    <property type="nucleotide sequence ID" value="NZ_CP025057.1"/>
</dbReference>
<keyword evidence="2" id="KW-0436">Ligase</keyword>
<feature type="domain" description="Mur ligase central" evidence="7">
    <location>
        <begin position="41"/>
        <end position="248"/>
    </location>
</feature>
<evidence type="ECO:0000313" key="8">
    <source>
        <dbReference type="EMBL" id="AUB31127.1"/>
    </source>
</evidence>
<keyword evidence="4" id="KW-0547">Nucleotide-binding</keyword>
<dbReference type="InterPro" id="IPR013221">
    <property type="entry name" value="Mur_ligase_cen"/>
</dbReference>
<dbReference type="GO" id="GO:0046872">
    <property type="term" value="F:metal ion binding"/>
    <property type="evidence" value="ECO:0007669"/>
    <property type="project" value="UniProtKB-KW"/>
</dbReference>
<dbReference type="InterPro" id="IPR001645">
    <property type="entry name" value="Folylpolyglutamate_synth"/>
</dbReference>